<keyword evidence="1" id="KW-0732">Signal</keyword>
<dbReference type="PANTHER" id="PTHR33210">
    <property type="entry name" value="PROTODERMAL FACTOR 1"/>
    <property type="match status" value="1"/>
</dbReference>
<sequence length="191" mass="20142">MAANSTSSLLLISLLILVTIATCAAASRSGNRGAAVEEVPSTQNASTTHLATAHSVSSSTLSKNQFSYAAYGSYSGTGTSEYWINNLDRVPPALSLLWSLAKIFGSRIIKFFGNALTLLGAITNPSNDPFASLAREATISLLNAYTSPGFPLSPGDVLSIVNNALSYDDNDQLGVMVQNLAQQFQLYNEAV</sequence>
<dbReference type="InterPro" id="IPR039923">
    <property type="entry name" value="Protodermal_1"/>
</dbReference>
<gene>
    <name evidence="2" type="ORF">KP509_13G019300</name>
</gene>
<dbReference type="EMBL" id="CM035418">
    <property type="protein sequence ID" value="KAH7420723.1"/>
    <property type="molecule type" value="Genomic_DNA"/>
</dbReference>
<keyword evidence="3" id="KW-1185">Reference proteome</keyword>
<dbReference type="OrthoDB" id="1909008at2759"/>
<evidence type="ECO:0000313" key="2">
    <source>
        <dbReference type="EMBL" id="KAH7420723.1"/>
    </source>
</evidence>
<dbReference type="Proteomes" id="UP000825935">
    <property type="component" value="Chromosome 13"/>
</dbReference>
<protein>
    <submittedName>
        <fullName evidence="2">Uncharacterized protein</fullName>
    </submittedName>
</protein>
<accession>A0A8T2TFW4</accession>
<dbReference type="AlphaFoldDB" id="A0A8T2TFW4"/>
<comment type="caution">
    <text evidence="2">The sequence shown here is derived from an EMBL/GenBank/DDBJ whole genome shotgun (WGS) entry which is preliminary data.</text>
</comment>
<evidence type="ECO:0000256" key="1">
    <source>
        <dbReference type="SAM" id="SignalP"/>
    </source>
</evidence>
<name>A0A8T2TFW4_CERRI</name>
<feature type="signal peptide" evidence="1">
    <location>
        <begin position="1"/>
        <end position="25"/>
    </location>
</feature>
<evidence type="ECO:0000313" key="3">
    <source>
        <dbReference type="Proteomes" id="UP000825935"/>
    </source>
</evidence>
<feature type="chain" id="PRO_5035760031" evidence="1">
    <location>
        <begin position="26"/>
        <end position="191"/>
    </location>
</feature>
<organism evidence="2 3">
    <name type="scientific">Ceratopteris richardii</name>
    <name type="common">Triangle waterfern</name>
    <dbReference type="NCBI Taxonomy" id="49495"/>
    <lineage>
        <taxon>Eukaryota</taxon>
        <taxon>Viridiplantae</taxon>
        <taxon>Streptophyta</taxon>
        <taxon>Embryophyta</taxon>
        <taxon>Tracheophyta</taxon>
        <taxon>Polypodiopsida</taxon>
        <taxon>Polypodiidae</taxon>
        <taxon>Polypodiales</taxon>
        <taxon>Pteridineae</taxon>
        <taxon>Pteridaceae</taxon>
        <taxon>Parkerioideae</taxon>
        <taxon>Ceratopteris</taxon>
    </lineage>
</organism>
<proteinExistence type="predicted"/>
<reference evidence="2" key="1">
    <citation type="submission" date="2021-08" db="EMBL/GenBank/DDBJ databases">
        <title>WGS assembly of Ceratopteris richardii.</title>
        <authorList>
            <person name="Marchant D.B."/>
            <person name="Chen G."/>
            <person name="Jenkins J."/>
            <person name="Shu S."/>
            <person name="Leebens-Mack J."/>
            <person name="Grimwood J."/>
            <person name="Schmutz J."/>
            <person name="Soltis P."/>
            <person name="Soltis D."/>
            <person name="Chen Z.-H."/>
        </authorList>
    </citation>
    <scope>NUCLEOTIDE SEQUENCE</scope>
    <source>
        <strain evidence="2">Whitten #5841</strain>
        <tissue evidence="2">Leaf</tissue>
    </source>
</reference>